<dbReference type="Proteomes" id="UP000033966">
    <property type="component" value="Unassembled WGS sequence"/>
</dbReference>
<evidence type="ECO:0000256" key="3">
    <source>
        <dbReference type="ARBA" id="ARBA00035520"/>
    </source>
</evidence>
<dbReference type="Gene3D" id="3.30.70.60">
    <property type="match status" value="1"/>
</dbReference>
<proteinExistence type="inferred from homology"/>
<feature type="region of interest" description="Disordered" evidence="4">
    <location>
        <begin position="99"/>
        <end position="121"/>
    </location>
</feature>
<keyword evidence="5" id="KW-0687">Ribonucleoprotein</keyword>
<dbReference type="GO" id="GO:0019843">
    <property type="term" value="F:rRNA binding"/>
    <property type="evidence" value="ECO:0007669"/>
    <property type="project" value="InterPro"/>
</dbReference>
<dbReference type="InterPro" id="IPR014717">
    <property type="entry name" value="Transl_elong_EF1B/ribsomal_bS6"/>
</dbReference>
<evidence type="ECO:0000313" key="6">
    <source>
        <dbReference type="Proteomes" id="UP000033966"/>
    </source>
</evidence>
<dbReference type="EMBL" id="LCKF01000002">
    <property type="protein sequence ID" value="KKT92360.1"/>
    <property type="molecule type" value="Genomic_DNA"/>
</dbReference>
<evidence type="ECO:0000256" key="1">
    <source>
        <dbReference type="ARBA" id="ARBA00009512"/>
    </source>
</evidence>
<dbReference type="GO" id="GO:0006412">
    <property type="term" value="P:translation"/>
    <property type="evidence" value="ECO:0007669"/>
    <property type="project" value="InterPro"/>
</dbReference>
<dbReference type="AlphaFoldDB" id="A0A0G1L8Y9"/>
<reference evidence="5 6" key="1">
    <citation type="journal article" date="2015" name="Nature">
        <title>rRNA introns, odd ribosomes, and small enigmatic genomes across a large radiation of phyla.</title>
        <authorList>
            <person name="Brown C.T."/>
            <person name="Hug L.A."/>
            <person name="Thomas B.C."/>
            <person name="Sharon I."/>
            <person name="Castelle C.J."/>
            <person name="Singh A."/>
            <person name="Wilkins M.J."/>
            <person name="Williams K.H."/>
            <person name="Banfield J.F."/>
        </authorList>
    </citation>
    <scope>NUCLEOTIDE SEQUENCE [LARGE SCALE GENOMIC DNA]</scope>
</reference>
<evidence type="ECO:0000256" key="4">
    <source>
        <dbReference type="SAM" id="MobiDB-lite"/>
    </source>
</evidence>
<evidence type="ECO:0000313" key="5">
    <source>
        <dbReference type="EMBL" id="KKT92360.1"/>
    </source>
</evidence>
<comment type="caution">
    <text evidence="5">The sequence shown here is derived from an EMBL/GenBank/DDBJ whole genome shotgun (WGS) entry which is preliminary data.</text>
</comment>
<sequence>METTTQENELVYEISFFQRTEEDECVKKAITVNHGVVLEERPIVKVRFAYPIEKESQGFMGIIRFRMPGEGISSFSSMLGLEKGLLRFMVTRTDRVGETVTDEEKGRRRMQRRVPSREPKKGFTATVLSNEALEKKIEEISQ</sequence>
<protein>
    <recommendedName>
        <fullName evidence="2">Small ribosomal subunit protein bS6</fullName>
    </recommendedName>
    <alternativeName>
        <fullName evidence="3">30S ribosomal protein S6</fullName>
    </alternativeName>
</protein>
<dbReference type="GO" id="GO:0005840">
    <property type="term" value="C:ribosome"/>
    <property type="evidence" value="ECO:0007669"/>
    <property type="project" value="UniProtKB-KW"/>
</dbReference>
<name>A0A0G1L8Y9_9BACT</name>
<organism evidence="5 6">
    <name type="scientific">Candidatus Jorgensenbacteria bacterium GW2011_GWA2_45_13</name>
    <dbReference type="NCBI Taxonomy" id="1618662"/>
    <lineage>
        <taxon>Bacteria</taxon>
        <taxon>Candidatus Joergenseniibacteriota</taxon>
    </lineage>
</organism>
<gene>
    <name evidence="5" type="ORF">UW92_C0002G0004</name>
</gene>
<comment type="similarity">
    <text evidence="1">Belongs to the bacterial ribosomal protein bS6 family.</text>
</comment>
<dbReference type="InterPro" id="IPR035980">
    <property type="entry name" value="Ribosomal_bS6_sf"/>
</dbReference>
<evidence type="ECO:0000256" key="2">
    <source>
        <dbReference type="ARBA" id="ARBA00035294"/>
    </source>
</evidence>
<keyword evidence="5" id="KW-0689">Ribosomal protein</keyword>
<dbReference type="InterPro" id="IPR000529">
    <property type="entry name" value="Ribosomal_bS6"/>
</dbReference>
<dbReference type="SUPFAM" id="SSF54995">
    <property type="entry name" value="Ribosomal protein S6"/>
    <property type="match status" value="1"/>
</dbReference>
<accession>A0A0G1L8Y9</accession>
<dbReference type="GO" id="GO:0003735">
    <property type="term" value="F:structural constituent of ribosome"/>
    <property type="evidence" value="ECO:0007669"/>
    <property type="project" value="InterPro"/>
</dbReference>
<dbReference type="Pfam" id="PF01250">
    <property type="entry name" value="Ribosomal_S6"/>
    <property type="match status" value="1"/>
</dbReference>